<evidence type="ECO:0000259" key="3">
    <source>
        <dbReference type="Pfam" id="PF19305"/>
    </source>
</evidence>
<dbReference type="GO" id="GO:0016829">
    <property type="term" value="F:lyase activity"/>
    <property type="evidence" value="ECO:0007669"/>
    <property type="project" value="InterPro"/>
</dbReference>
<sequence length="456" mass="48251">MTGLTKALAAFVAKPSFGTDEHAALEVAKTGFIDTIATMMAGNAEPVVNIVRKYFAEATTPAEAPVPFLGTMHPAAQAAFISAVAGHALDYDDVAISGHPSTVLVPAILAEGYKLNCSGLDALRAYVVGYEVWGELVNRETDQYHLKGWHPTGVFGAVGAAAAVAYLNKLNEADAGQALAISASLASGLVANFGTMTKPFHAGRAASHGIEAVKLSKLGMTSAPDVFEHPAGYLFALSLAGKVDRTRPADTLGKTLRILDSGLSIKRYPVCYSSHRTIDGVIEIADRENLQPEEIAEVALTMGPAQASMLRNHHPKTGLEAKFSAQFAVASAIVAREVGLSQLTDEFATRKDVSNLYSKVKVSTVDTFCPLEPAFAFTDRVVIKTTDGRSFDSGEIRFPLGNSKNPIDAAGLKKKFNDCVITGRAINPAIKGADAGLYDRIVALETLPSLRTLFSA</sequence>
<dbReference type="Pfam" id="PF19305">
    <property type="entry name" value="MmgE_PrpD_C"/>
    <property type="match status" value="1"/>
</dbReference>
<dbReference type="EMBL" id="JAHXRI010000025">
    <property type="protein sequence ID" value="MBZ1351981.1"/>
    <property type="molecule type" value="Genomic_DNA"/>
</dbReference>
<dbReference type="Gene3D" id="3.30.1330.120">
    <property type="entry name" value="2-methylcitrate dehydratase PrpD"/>
    <property type="match status" value="1"/>
</dbReference>
<evidence type="ECO:0000313" key="4">
    <source>
        <dbReference type="EMBL" id="MBZ1351981.1"/>
    </source>
</evidence>
<comment type="similarity">
    <text evidence="1">Belongs to the PrpD family.</text>
</comment>
<comment type="caution">
    <text evidence="4">The sequence shown here is derived from an EMBL/GenBank/DDBJ whole genome shotgun (WGS) entry which is preliminary data.</text>
</comment>
<dbReference type="InterPro" id="IPR045336">
    <property type="entry name" value="MmgE_PrpD_N"/>
</dbReference>
<proteinExistence type="inferred from homology"/>
<evidence type="ECO:0000313" key="5">
    <source>
        <dbReference type="Proteomes" id="UP000739565"/>
    </source>
</evidence>
<dbReference type="InterPro" id="IPR042183">
    <property type="entry name" value="MmgE/PrpD_sf_1"/>
</dbReference>
<dbReference type="PANTHER" id="PTHR16943">
    <property type="entry name" value="2-METHYLCITRATE DEHYDRATASE-RELATED"/>
    <property type="match status" value="1"/>
</dbReference>
<evidence type="ECO:0000256" key="1">
    <source>
        <dbReference type="ARBA" id="ARBA00006174"/>
    </source>
</evidence>
<dbReference type="InterPro" id="IPR005656">
    <property type="entry name" value="MmgE_PrpD"/>
</dbReference>
<dbReference type="Proteomes" id="UP000739565">
    <property type="component" value="Unassembled WGS sequence"/>
</dbReference>
<dbReference type="InterPro" id="IPR045337">
    <property type="entry name" value="MmgE_PrpD_C"/>
</dbReference>
<feature type="domain" description="MmgE/PrpD N-terminal" evidence="2">
    <location>
        <begin position="7"/>
        <end position="238"/>
    </location>
</feature>
<feature type="domain" description="MmgE/PrpD C-terminal" evidence="3">
    <location>
        <begin position="268"/>
        <end position="420"/>
    </location>
</feature>
<dbReference type="RefSeq" id="WP_259662387.1">
    <property type="nucleotide sequence ID" value="NZ_JAHXRI010000025.1"/>
</dbReference>
<gene>
    <name evidence="4" type="ORF">KZZ10_15155</name>
</gene>
<evidence type="ECO:0000259" key="2">
    <source>
        <dbReference type="Pfam" id="PF03972"/>
    </source>
</evidence>
<dbReference type="Pfam" id="PF03972">
    <property type="entry name" value="MmgE_PrpD_N"/>
    <property type="match status" value="1"/>
</dbReference>
<keyword evidence="5" id="KW-1185">Reference proteome</keyword>
<name>A0A953T5U1_9BURK</name>
<dbReference type="InterPro" id="IPR042188">
    <property type="entry name" value="MmgE/PrpD_sf_2"/>
</dbReference>
<dbReference type="InterPro" id="IPR036148">
    <property type="entry name" value="MmgE/PrpD_sf"/>
</dbReference>
<dbReference type="SUPFAM" id="SSF103378">
    <property type="entry name" value="2-methylcitrate dehydratase PrpD"/>
    <property type="match status" value="1"/>
</dbReference>
<dbReference type="Gene3D" id="1.10.4100.10">
    <property type="entry name" value="2-methylcitrate dehydratase PrpD"/>
    <property type="match status" value="1"/>
</dbReference>
<reference evidence="4" key="1">
    <citation type="submission" date="2021-07" db="EMBL/GenBank/DDBJ databases">
        <title>New genus and species of the family Alcaligenaceae.</title>
        <authorList>
            <person name="Hahn M.W."/>
        </authorList>
    </citation>
    <scope>NUCLEOTIDE SEQUENCE</scope>
    <source>
        <strain evidence="4">LF4-65</strain>
    </source>
</reference>
<organism evidence="4 5">
    <name type="scientific">Zwartia hollandica</name>
    <dbReference type="NCBI Taxonomy" id="324606"/>
    <lineage>
        <taxon>Bacteria</taxon>
        <taxon>Pseudomonadati</taxon>
        <taxon>Pseudomonadota</taxon>
        <taxon>Betaproteobacteria</taxon>
        <taxon>Burkholderiales</taxon>
        <taxon>Alcaligenaceae</taxon>
        <taxon>Zwartia</taxon>
    </lineage>
</organism>
<protein>
    <submittedName>
        <fullName evidence="4">MmgE/PrpD family protein</fullName>
    </submittedName>
</protein>
<dbReference type="AlphaFoldDB" id="A0A953T5U1"/>
<dbReference type="PANTHER" id="PTHR16943:SF8">
    <property type="entry name" value="2-METHYLCITRATE DEHYDRATASE"/>
    <property type="match status" value="1"/>
</dbReference>
<accession>A0A953T5U1</accession>